<dbReference type="PIRSF" id="PIRSF006181">
    <property type="entry name" value="EbsC_YbaK"/>
    <property type="match status" value="1"/>
</dbReference>
<dbReference type="GO" id="GO:0016829">
    <property type="term" value="F:lyase activity"/>
    <property type="evidence" value="ECO:0007669"/>
    <property type="project" value="UniProtKB-KW"/>
</dbReference>
<dbReference type="CDD" id="cd00002">
    <property type="entry name" value="YbaK_deacylase"/>
    <property type="match status" value="1"/>
</dbReference>
<dbReference type="Proteomes" id="UP001057291">
    <property type="component" value="Unassembled WGS sequence"/>
</dbReference>
<dbReference type="GO" id="GO:0006412">
    <property type="term" value="P:translation"/>
    <property type="evidence" value="ECO:0007669"/>
    <property type="project" value="UniProtKB-KW"/>
</dbReference>
<evidence type="ECO:0000256" key="3">
    <source>
        <dbReference type="ARBA" id="ARBA00023239"/>
    </source>
</evidence>
<organism evidence="6 7">
    <name type="scientific">Collibacillus ludicampi</name>
    <dbReference type="NCBI Taxonomy" id="2771369"/>
    <lineage>
        <taxon>Bacteria</taxon>
        <taxon>Bacillati</taxon>
        <taxon>Bacillota</taxon>
        <taxon>Bacilli</taxon>
        <taxon>Bacillales</taxon>
        <taxon>Alicyclobacillaceae</taxon>
        <taxon>Collibacillus</taxon>
    </lineage>
</organism>
<dbReference type="PANTHER" id="PTHR30411">
    <property type="entry name" value="CYTOPLASMIC PROTEIN"/>
    <property type="match status" value="1"/>
</dbReference>
<reference evidence="6" key="1">
    <citation type="journal article" date="2023" name="Int. J. Syst. Evol. Microbiol.">
        <title>Collibacillus ludicampi gen. nov., sp. nov., a new soil bacterium of the family Alicyclobacillaceae.</title>
        <authorList>
            <person name="Jojima T."/>
            <person name="Ioku Y."/>
            <person name="Fukuta Y."/>
            <person name="Shirasaka N."/>
            <person name="Matsumura Y."/>
            <person name="Mori M."/>
        </authorList>
    </citation>
    <scope>NUCLEOTIDE SEQUENCE</scope>
    <source>
        <strain evidence="6">TP075</strain>
    </source>
</reference>
<proteinExistence type="inferred from homology"/>
<evidence type="ECO:0000256" key="4">
    <source>
        <dbReference type="PIRNR" id="PIRNR006181"/>
    </source>
</evidence>
<name>A0AAV4LEZ6_9BACL</name>
<keyword evidence="2 4" id="KW-0648">Protein biosynthesis</keyword>
<keyword evidence="7" id="KW-1185">Reference proteome</keyword>
<dbReference type="RefSeq" id="WP_282199533.1">
    <property type="nucleotide sequence ID" value="NZ_BOQE01000001.1"/>
</dbReference>
<dbReference type="EC" id="4.2.-.-" evidence="4"/>
<accession>A0AAV4LEZ6</accession>
<dbReference type="InterPro" id="IPR004369">
    <property type="entry name" value="Prolyl-tRNA_editing_YbaK/EbsC"/>
</dbReference>
<gene>
    <name evidence="6" type="ORF">DNHGIG_19790</name>
</gene>
<dbReference type="InterPro" id="IPR007214">
    <property type="entry name" value="YbaK/aa-tRNA-synth-assoc-dom"/>
</dbReference>
<feature type="domain" description="YbaK/aminoacyl-tRNA synthetase-associated" evidence="5">
    <location>
        <begin position="31"/>
        <end position="146"/>
    </location>
</feature>
<evidence type="ECO:0000256" key="2">
    <source>
        <dbReference type="ARBA" id="ARBA00022917"/>
    </source>
</evidence>
<dbReference type="AlphaFoldDB" id="A0AAV4LEZ6"/>
<evidence type="ECO:0000259" key="5">
    <source>
        <dbReference type="Pfam" id="PF04073"/>
    </source>
</evidence>
<dbReference type="Gene3D" id="3.90.960.10">
    <property type="entry name" value="YbaK/aminoacyl-tRNA synthetase-associated domain"/>
    <property type="match status" value="1"/>
</dbReference>
<dbReference type="InterPro" id="IPR036754">
    <property type="entry name" value="YbaK/aa-tRNA-synt-asso_dom_sf"/>
</dbReference>
<comment type="similarity">
    <text evidence="1 4">Belongs to the prolyl-tRNA editing family. YbaK/EbsC subfamily.</text>
</comment>
<keyword evidence="3 4" id="KW-0456">Lyase</keyword>
<comment type="caution">
    <text evidence="6">The sequence shown here is derived from an EMBL/GenBank/DDBJ whole genome shotgun (WGS) entry which is preliminary data.</text>
</comment>
<evidence type="ECO:0000256" key="1">
    <source>
        <dbReference type="ARBA" id="ARBA00009798"/>
    </source>
</evidence>
<evidence type="ECO:0000313" key="7">
    <source>
        <dbReference type="Proteomes" id="UP001057291"/>
    </source>
</evidence>
<dbReference type="GO" id="GO:0002161">
    <property type="term" value="F:aminoacyl-tRNA deacylase activity"/>
    <property type="evidence" value="ECO:0007669"/>
    <property type="project" value="InterPro"/>
</dbReference>
<sequence length="158" mass="17211">MAMKTTACRILDTLKIPYTLHEYDWDEDSLDAVTVAGKLGISPEQIFKTLVVRGDKTGVFMVCIPGNKKLDLKVLATVSKNKKVEMVPVNDLQALTGYIRGGVSPLGVKKRYPIYIDESVEDLDPVIISGGRRGLSISLKGADLVRACKATLCPTSRS</sequence>
<dbReference type="SUPFAM" id="SSF55826">
    <property type="entry name" value="YbaK/ProRS associated domain"/>
    <property type="match status" value="1"/>
</dbReference>
<dbReference type="EMBL" id="BOQE01000001">
    <property type="protein sequence ID" value="GIM46430.1"/>
    <property type="molecule type" value="Genomic_DNA"/>
</dbReference>
<dbReference type="NCBIfam" id="TIGR00011">
    <property type="entry name" value="YbaK_EbsC"/>
    <property type="match status" value="1"/>
</dbReference>
<dbReference type="Pfam" id="PF04073">
    <property type="entry name" value="tRNA_edit"/>
    <property type="match status" value="1"/>
</dbReference>
<evidence type="ECO:0000313" key="6">
    <source>
        <dbReference type="EMBL" id="GIM46430.1"/>
    </source>
</evidence>
<dbReference type="PANTHER" id="PTHR30411:SF0">
    <property type="entry name" value="CYS-TRNA(PRO)_CYS-TRNA(CYS) DEACYLASE YBAK"/>
    <property type="match status" value="1"/>
</dbReference>
<protein>
    <recommendedName>
        <fullName evidence="4">Cys-tRNA(Pro)/Cys-tRNA(Cys) deacylase</fullName>
        <ecNumber evidence="4">4.2.-.-</ecNumber>
    </recommendedName>
</protein>